<dbReference type="Pfam" id="PF21168">
    <property type="entry name" value="FkbO_Hyg5-like_N"/>
    <property type="match status" value="1"/>
</dbReference>
<keyword evidence="2" id="KW-0223">Dioxygenase</keyword>
<dbReference type="GO" id="GO:0051213">
    <property type="term" value="F:dioxygenase activity"/>
    <property type="evidence" value="ECO:0007669"/>
    <property type="project" value="UniProtKB-KW"/>
</dbReference>
<dbReference type="Pfam" id="PF01042">
    <property type="entry name" value="Ribonuc_L-PSP"/>
    <property type="match status" value="1"/>
</dbReference>
<evidence type="ECO:0000313" key="3">
    <source>
        <dbReference type="Proteomes" id="UP000262073"/>
    </source>
</evidence>
<organism evidence="2 3">
    <name type="scientific">Salinimonas sediminis</name>
    <dbReference type="NCBI Taxonomy" id="2303538"/>
    <lineage>
        <taxon>Bacteria</taxon>
        <taxon>Pseudomonadati</taxon>
        <taxon>Pseudomonadota</taxon>
        <taxon>Gammaproteobacteria</taxon>
        <taxon>Alteromonadales</taxon>
        <taxon>Alteromonadaceae</taxon>
        <taxon>Alteromonas/Salinimonas group</taxon>
        <taxon>Salinimonas</taxon>
    </lineage>
</organism>
<keyword evidence="3" id="KW-1185">Reference proteome</keyword>
<dbReference type="InterPro" id="IPR035959">
    <property type="entry name" value="RutC-like_sf"/>
</dbReference>
<protein>
    <submittedName>
        <fullName evidence="2">Dioxygenase</fullName>
    </submittedName>
</protein>
<dbReference type="InterPro" id="IPR006175">
    <property type="entry name" value="YjgF/YER057c/UK114"/>
</dbReference>
<dbReference type="EMBL" id="CP031769">
    <property type="protein sequence ID" value="AXR07630.1"/>
    <property type="molecule type" value="Genomic_DNA"/>
</dbReference>
<keyword evidence="2" id="KW-0560">Oxidoreductase</keyword>
<evidence type="ECO:0000313" key="2">
    <source>
        <dbReference type="EMBL" id="AXR07630.1"/>
    </source>
</evidence>
<dbReference type="KEGG" id="salm:D0Y50_15440"/>
<dbReference type="Gene3D" id="3.30.1330.40">
    <property type="entry name" value="RutC-like"/>
    <property type="match status" value="1"/>
</dbReference>
<reference evidence="2 3" key="1">
    <citation type="submission" date="2018-08" db="EMBL/GenBank/DDBJ databases">
        <title>Salinimonas sediminis sp. nov., a piezophilic bacterium isolated from a deep-sea sediment sample from the New Britain Trench.</title>
        <authorList>
            <person name="Cao J."/>
        </authorList>
    </citation>
    <scope>NUCLEOTIDE SEQUENCE [LARGE SCALE GENOMIC DNA]</scope>
    <source>
        <strain evidence="2 3">N102</strain>
    </source>
</reference>
<evidence type="ECO:0000259" key="1">
    <source>
        <dbReference type="Pfam" id="PF21168"/>
    </source>
</evidence>
<gene>
    <name evidence="2" type="ORF">D0Y50_15440</name>
</gene>
<dbReference type="AlphaFoldDB" id="A0A346NQ23"/>
<dbReference type="SUPFAM" id="SSF55298">
    <property type="entry name" value="YjgF-like"/>
    <property type="match status" value="1"/>
</dbReference>
<accession>A0A346NQ23</accession>
<feature type="domain" description="Chorismatase FkbO/Hyg5-like N-terminal" evidence="1">
    <location>
        <begin position="29"/>
        <end position="151"/>
    </location>
</feature>
<proteinExistence type="predicted"/>
<name>A0A346NQ23_9ALTE</name>
<dbReference type="InterPro" id="IPR049368">
    <property type="entry name" value="FkbO_Hyg5-like_N"/>
</dbReference>
<dbReference type="Proteomes" id="UP000262073">
    <property type="component" value="Chromosome"/>
</dbReference>
<sequence length="289" mass="32450">MPLNVQCEAFGHGLIATGLEEASANSINEVWTVNGKVSRGQSNHCYWSKTPDIICVARWLSKDECENIEQHTQIAYEAMLTVLDEHGFAHPFRFWNYLPSINTGDGDDEVYKKFCTGRLHAFEKKRIAPEAFPAASALGHHTDGAVFYVFASLVKPRHFNNHHQINAYEYPRQYGITSPSFARATALHLGTASFLFISGTASIKGHQTIAEGNIEKQLNVTMDNINHLLATANPDQCELVAIKVYIRFANDIAYIRNWLDTHYPQVEAVYTLADICRKDLLVEIEGFCA</sequence>